<name>A0A444YT49_ARAHY</name>
<evidence type="ECO:0000313" key="3">
    <source>
        <dbReference type="EMBL" id="RYR05099.1"/>
    </source>
</evidence>
<dbReference type="AlphaFoldDB" id="A0A444YT49"/>
<dbReference type="Pfam" id="PF14576">
    <property type="entry name" value="SEO_N"/>
    <property type="match status" value="1"/>
</dbReference>
<keyword evidence="4" id="KW-1185">Reference proteome</keyword>
<comment type="caution">
    <text evidence="3">The sequence shown here is derived from an EMBL/GenBank/DDBJ whole genome shotgun (WGS) entry which is preliminary data.</text>
</comment>
<dbReference type="STRING" id="3818.A0A444YT49"/>
<feature type="domain" description="Sieve element occlusion N-terminal" evidence="1">
    <location>
        <begin position="26"/>
        <end position="312"/>
    </location>
</feature>
<evidence type="ECO:0000259" key="1">
    <source>
        <dbReference type="Pfam" id="PF14576"/>
    </source>
</evidence>
<dbReference type="InterPro" id="IPR027942">
    <property type="entry name" value="SEO_N"/>
</dbReference>
<organism evidence="3 4">
    <name type="scientific">Arachis hypogaea</name>
    <name type="common">Peanut</name>
    <dbReference type="NCBI Taxonomy" id="3818"/>
    <lineage>
        <taxon>Eukaryota</taxon>
        <taxon>Viridiplantae</taxon>
        <taxon>Streptophyta</taxon>
        <taxon>Embryophyta</taxon>
        <taxon>Tracheophyta</taxon>
        <taxon>Spermatophyta</taxon>
        <taxon>Magnoliopsida</taxon>
        <taxon>eudicotyledons</taxon>
        <taxon>Gunneridae</taxon>
        <taxon>Pentapetalae</taxon>
        <taxon>rosids</taxon>
        <taxon>fabids</taxon>
        <taxon>Fabales</taxon>
        <taxon>Fabaceae</taxon>
        <taxon>Papilionoideae</taxon>
        <taxon>50 kb inversion clade</taxon>
        <taxon>dalbergioids sensu lato</taxon>
        <taxon>Dalbergieae</taxon>
        <taxon>Pterocarpus clade</taxon>
        <taxon>Arachis</taxon>
    </lineage>
</organism>
<dbReference type="InterPro" id="IPR027944">
    <property type="entry name" value="SEO_C"/>
</dbReference>
<dbReference type="Pfam" id="PF14577">
    <property type="entry name" value="SEO_C"/>
    <property type="match status" value="1"/>
</dbReference>
<evidence type="ECO:0000313" key="4">
    <source>
        <dbReference type="Proteomes" id="UP000289738"/>
    </source>
</evidence>
<evidence type="ECO:0000259" key="2">
    <source>
        <dbReference type="Pfam" id="PF14577"/>
    </source>
</evidence>
<gene>
    <name evidence="3" type="ORF">Ahy_B06g084955</name>
</gene>
<proteinExistence type="predicted"/>
<dbReference type="InterPro" id="IPR039299">
    <property type="entry name" value="SEOA"/>
</dbReference>
<dbReference type="PANTHER" id="PTHR33232">
    <property type="entry name" value="PROTEIN SIEVE ELEMENT OCCLUSION B-LIKE"/>
    <property type="match status" value="1"/>
</dbReference>
<accession>A0A444YT49</accession>
<reference evidence="3 4" key="1">
    <citation type="submission" date="2019-01" db="EMBL/GenBank/DDBJ databases">
        <title>Sequencing of cultivated peanut Arachis hypogaea provides insights into genome evolution and oil improvement.</title>
        <authorList>
            <person name="Chen X."/>
        </authorList>
    </citation>
    <scope>NUCLEOTIDE SEQUENCE [LARGE SCALE GENOMIC DNA]</scope>
    <source>
        <strain evidence="4">cv. Fuhuasheng</strain>
        <tissue evidence="3">Leaves</tissue>
    </source>
</reference>
<evidence type="ECO:0008006" key="5">
    <source>
        <dbReference type="Google" id="ProtNLM"/>
    </source>
</evidence>
<protein>
    <recommendedName>
        <fullName evidence="5">Protein SIEVE ELEMENT OCCLUSION B</fullName>
    </recommendedName>
</protein>
<feature type="domain" description="Sieve element occlusion C-terminal" evidence="2">
    <location>
        <begin position="484"/>
        <end position="717"/>
    </location>
</feature>
<dbReference type="EMBL" id="SDMP01000016">
    <property type="protein sequence ID" value="RYR05099.1"/>
    <property type="molecule type" value="Genomic_DNA"/>
</dbReference>
<dbReference type="PANTHER" id="PTHR33232:SF9">
    <property type="entry name" value="PROTEIN SIEVE ELEMENT OCCLUSION B"/>
    <property type="match status" value="1"/>
</dbReference>
<sequence length="735" mass="84871">MDNIGKLAAMKQQLRGKRPMPGTALSDDSILVKKIVAEHKPDGLEYDAKPLLHIVEDILRRATLSTEGVSSGALAHVDQVEDVTHHPGYTNMLEALSFKIDRIACEISYKSLAGVDAHSTALAIFDMLQTYEWDVKLVLSLAAFALTYGEFWLLAHMHLTNQLARSMAILKQVPNIMEHVSMLRPRFEALNELVKVILEVARCVIEFNGLPRHYIAQDTTAYNIASNHIPIATYWSVRGIVACATQITSLTTLGFEFMQSTTESWELSTLAHKLKNILEHLRKNLDSCYRQIEKRMDSEAYEMLRELFTTPHIDNMKVLKALISAKDDTLPLYDGATKKRVSLEPLRRKNVLLLISGLEFSHDELLILEQIYNESRAHTSSRLDNRYENRYELVWIPILDLNEGESTQRKQRQFEELQLTMPWFSVYHPSVISKPVIWFIQREWKYKNKPILVVLDPQGRVACPNAIHMMWIWGSAAFPFTSAREEALWKEETWRLELLVDGIDSEILNWIKDDKFIFLYGGNDPDWVRKFVREARRVAVASQINLEMVYVGKSNKSDQVQKVLDTISREKLPSHSWQEHSMIWFFWTRLESMLFSKIQLKQADDDSDLVMQEVKRLLSYDKMGGWIVLARGSRIIVNGHANTGLQTLMEYEDIWRVHAERDGFEPGFRDHYGKLHAVDNPCCRFEFSHAMGRIPEKLRCPECRRYMHMLTTFQCCHDETVDEAFLVSALAPPTI</sequence>
<dbReference type="GO" id="GO:0010088">
    <property type="term" value="P:phloem development"/>
    <property type="evidence" value="ECO:0007669"/>
    <property type="project" value="InterPro"/>
</dbReference>
<dbReference type="Proteomes" id="UP000289738">
    <property type="component" value="Chromosome B06"/>
</dbReference>